<comment type="caution">
    <text evidence="2">The sequence shown here is derived from an EMBL/GenBank/DDBJ whole genome shotgun (WGS) entry which is preliminary data.</text>
</comment>
<gene>
    <name evidence="2" type="ORF">RRH01S_24_00310</name>
</gene>
<evidence type="ECO:0000313" key="2">
    <source>
        <dbReference type="EMBL" id="GAJ96638.1"/>
    </source>
</evidence>
<evidence type="ECO:0008006" key="4">
    <source>
        <dbReference type="Google" id="ProtNLM"/>
    </source>
</evidence>
<proteinExistence type="predicted"/>
<dbReference type="AlphaFoldDB" id="A0AA87QL31"/>
<dbReference type="Proteomes" id="UP000026941">
    <property type="component" value="Unassembled WGS sequence"/>
</dbReference>
<protein>
    <recommendedName>
        <fullName evidence="4">PepSY domain-containing protein</fullName>
    </recommendedName>
</protein>
<reference evidence="2 3" key="1">
    <citation type="submission" date="2014-05" db="EMBL/GenBank/DDBJ databases">
        <title>Whole genome shotgun sequence of Rhizobium rhizogenes NBRC 13257.</title>
        <authorList>
            <person name="Katano-Makiyama Y."/>
            <person name="Hosoyama A."/>
            <person name="Hashimoto M."/>
            <person name="Hosoyama Y."/>
            <person name="Noguchi M."/>
            <person name="Tsuchikane K."/>
            <person name="Kimura A."/>
            <person name="Ohji S."/>
            <person name="Ichikawa N."/>
            <person name="Yamazoe A."/>
            <person name="Fujita N."/>
        </authorList>
    </citation>
    <scope>NUCLEOTIDE SEQUENCE [LARGE SCALE GENOMIC DNA]</scope>
    <source>
        <strain evidence="2 3">NBRC 13257</strain>
    </source>
</reference>
<feature type="chain" id="PRO_5041643461" description="PepSY domain-containing protein" evidence="1">
    <location>
        <begin position="25"/>
        <end position="126"/>
    </location>
</feature>
<evidence type="ECO:0000256" key="1">
    <source>
        <dbReference type="SAM" id="SignalP"/>
    </source>
</evidence>
<sequence length="126" mass="14231">MKIAFIALGMTAVMTMGLITPAVAQVVIYNDQSPDGDSDQSDSQTEANFLHAWNRHHDSSNRWGEPRGNYGPNDVIQLLERRGYRVRDVNDVGERFLVRATRDGDKLLVSVSRRGEIMGVVHDREY</sequence>
<evidence type="ECO:0000313" key="3">
    <source>
        <dbReference type="Proteomes" id="UP000026941"/>
    </source>
</evidence>
<name>A0AA87QL31_RHIRH</name>
<dbReference type="RefSeq" id="WP_007697551.1">
    <property type="nucleotide sequence ID" value="NZ_BAYX01000024.1"/>
</dbReference>
<accession>A0AA87QL31</accession>
<feature type="signal peptide" evidence="1">
    <location>
        <begin position="1"/>
        <end position="24"/>
    </location>
</feature>
<organism evidence="2 3">
    <name type="scientific">Rhizobium rhizogenes NBRC 13257</name>
    <dbReference type="NCBI Taxonomy" id="1220581"/>
    <lineage>
        <taxon>Bacteria</taxon>
        <taxon>Pseudomonadati</taxon>
        <taxon>Pseudomonadota</taxon>
        <taxon>Alphaproteobacteria</taxon>
        <taxon>Hyphomicrobiales</taxon>
        <taxon>Rhizobiaceae</taxon>
        <taxon>Rhizobium/Agrobacterium group</taxon>
        <taxon>Rhizobium</taxon>
    </lineage>
</organism>
<dbReference type="EMBL" id="BAYX01000024">
    <property type="protein sequence ID" value="GAJ96638.1"/>
    <property type="molecule type" value="Genomic_DNA"/>
</dbReference>
<keyword evidence="1" id="KW-0732">Signal</keyword>